<comment type="subcellular location">
    <subcellularLocation>
        <location evidence="1">Preautophagosomal structure membrane</location>
        <topology evidence="1">Peripheral membrane protein</topology>
    </subcellularLocation>
</comment>
<dbReference type="GO" id="GO:0034045">
    <property type="term" value="C:phagophore assembly site membrane"/>
    <property type="evidence" value="ECO:0007669"/>
    <property type="project" value="UniProtKB-SubCell"/>
</dbReference>
<dbReference type="AlphaFoldDB" id="A0A9W9F1G5"/>
<organism evidence="8 9">
    <name type="scientific">Penicillium alfredii</name>
    <dbReference type="NCBI Taxonomy" id="1506179"/>
    <lineage>
        <taxon>Eukaryota</taxon>
        <taxon>Fungi</taxon>
        <taxon>Dikarya</taxon>
        <taxon>Ascomycota</taxon>
        <taxon>Pezizomycotina</taxon>
        <taxon>Eurotiomycetes</taxon>
        <taxon>Eurotiomycetidae</taxon>
        <taxon>Eurotiales</taxon>
        <taxon>Aspergillaceae</taxon>
        <taxon>Penicillium</taxon>
    </lineage>
</organism>
<evidence type="ECO:0000256" key="3">
    <source>
        <dbReference type="ARBA" id="ARBA00019599"/>
    </source>
</evidence>
<dbReference type="GO" id="GO:0010506">
    <property type="term" value="P:regulation of autophagy"/>
    <property type="evidence" value="ECO:0007669"/>
    <property type="project" value="InterPro"/>
</dbReference>
<evidence type="ECO:0000256" key="2">
    <source>
        <dbReference type="ARBA" id="ARBA00018572"/>
    </source>
</evidence>
<dbReference type="InterPro" id="IPR045269">
    <property type="entry name" value="Atg1-like"/>
</dbReference>
<feature type="compositionally biased region" description="Polar residues" evidence="6">
    <location>
        <begin position="507"/>
        <end position="518"/>
    </location>
</feature>
<dbReference type="InterPro" id="IPR000719">
    <property type="entry name" value="Prot_kinase_dom"/>
</dbReference>
<dbReference type="GO" id="GO:0004674">
    <property type="term" value="F:protein serine/threonine kinase activity"/>
    <property type="evidence" value="ECO:0007669"/>
    <property type="project" value="InterPro"/>
</dbReference>
<dbReference type="PROSITE" id="PS00108">
    <property type="entry name" value="PROTEIN_KINASE_ST"/>
    <property type="match status" value="1"/>
</dbReference>
<dbReference type="InterPro" id="IPR008271">
    <property type="entry name" value="Ser/Thr_kinase_AS"/>
</dbReference>
<dbReference type="GeneID" id="81396316"/>
<dbReference type="GO" id="GO:0006914">
    <property type="term" value="P:autophagy"/>
    <property type="evidence" value="ECO:0007669"/>
    <property type="project" value="UniProtKB-KW"/>
</dbReference>
<keyword evidence="9" id="KW-1185">Reference proteome</keyword>
<dbReference type="SMART" id="SM00220">
    <property type="entry name" value="S_TKc"/>
    <property type="match status" value="1"/>
</dbReference>
<feature type="region of interest" description="Disordered" evidence="6">
    <location>
        <begin position="424"/>
        <end position="575"/>
    </location>
</feature>
<feature type="compositionally biased region" description="Basic and acidic residues" evidence="6">
    <location>
        <begin position="522"/>
        <end position="561"/>
    </location>
</feature>
<feature type="domain" description="Protein kinase" evidence="7">
    <location>
        <begin position="46"/>
        <end position="318"/>
    </location>
</feature>
<dbReference type="SUPFAM" id="SSF56112">
    <property type="entry name" value="Protein kinase-like (PK-like)"/>
    <property type="match status" value="1"/>
</dbReference>
<reference evidence="8" key="1">
    <citation type="submission" date="2022-11" db="EMBL/GenBank/DDBJ databases">
        <authorList>
            <person name="Petersen C."/>
        </authorList>
    </citation>
    <scope>NUCLEOTIDE SEQUENCE</scope>
    <source>
        <strain evidence="8">IBT 34128</strain>
    </source>
</reference>
<sequence length="575" mass="64230">MSQVSDLVKDSKLPTKVDSEYTTHTFLESTSVAGRRARRREREEIWKKKRPLGIGILSTVWLEECVSEDGSKLRAVKEVCKTAPGAKLVDYNRELEAIARFSQQRYDGCFVKSSGWFDTPESVLISMEYLSLGDLQQYMTQPFPEKEAQHIALQLLEGLDFMHGNGFAHRDLKPQNIFVLSMGPDWWVKIGDFGISKRVMESFMGLSTFNGTPAFIAPEVYEQQWKIEKTTPAPDLVYGPAVDIWALGVITYYMLTANLPFSWKSDLLAYSKGEADLPLSSLAEVQVSPEATSFLERLLAAKSADRPVARDALDHAWLVPLLQDSDASDGQDQPEPISNLETIQEPEEPQEFQESPAPKQKPPASQDVMVPGTIDLTDDVPEKPKKPIPAEQHPSIRQSQQSTTPISPLSLGIDGDTYKQLINNLNLNRSRTPSTSVSTRDYPATETASIATSQQSDSQHSEPITRAHHNRQTSSASSMTPIDILPPYTRRRSDAAPIPISDLDYKTPSSGSPTPSIRNSRHSADRFSEKIRRASRDIMPRRSRRSNDYHGKDIKEAEIPRCRSSQDTTPTSPST</sequence>
<evidence type="ECO:0000259" key="7">
    <source>
        <dbReference type="PROSITE" id="PS50011"/>
    </source>
</evidence>
<evidence type="ECO:0000256" key="1">
    <source>
        <dbReference type="ARBA" id="ARBA00004623"/>
    </source>
</evidence>
<dbReference type="GO" id="GO:0005524">
    <property type="term" value="F:ATP binding"/>
    <property type="evidence" value="ECO:0007669"/>
    <property type="project" value="InterPro"/>
</dbReference>
<dbReference type="InterPro" id="IPR011009">
    <property type="entry name" value="Kinase-like_dom_sf"/>
</dbReference>
<dbReference type="PANTHER" id="PTHR24348:SF68">
    <property type="entry name" value="SERINE_THREONINE-PROTEIN KINASE ATG1C"/>
    <property type="match status" value="1"/>
</dbReference>
<evidence type="ECO:0000256" key="5">
    <source>
        <dbReference type="ARBA" id="ARBA00030237"/>
    </source>
</evidence>
<dbReference type="PROSITE" id="PS50011">
    <property type="entry name" value="PROTEIN_KINASE_DOM"/>
    <property type="match status" value="1"/>
</dbReference>
<name>A0A9W9F1G5_9EURO</name>
<evidence type="ECO:0000313" key="9">
    <source>
        <dbReference type="Proteomes" id="UP001141434"/>
    </source>
</evidence>
<accession>A0A9W9F1G5</accession>
<gene>
    <name evidence="8" type="ORF">NUU61_006620</name>
</gene>
<evidence type="ECO:0000256" key="6">
    <source>
        <dbReference type="SAM" id="MobiDB-lite"/>
    </source>
</evidence>
<protein>
    <recommendedName>
        <fullName evidence="2">Serine/threonine-protein kinase ATG1</fullName>
    </recommendedName>
    <alternativeName>
        <fullName evidence="5">Autophagy-related protein 1</fullName>
    </alternativeName>
    <alternativeName>
        <fullName evidence="3">Serine/threonine-protein kinase atg1</fullName>
    </alternativeName>
</protein>
<evidence type="ECO:0000313" key="8">
    <source>
        <dbReference type="EMBL" id="KAJ5091750.1"/>
    </source>
</evidence>
<feature type="compositionally biased region" description="Polar residues" evidence="6">
    <location>
        <begin position="446"/>
        <end position="458"/>
    </location>
</feature>
<feature type="compositionally biased region" description="Low complexity" evidence="6">
    <location>
        <begin position="429"/>
        <end position="440"/>
    </location>
</feature>
<reference evidence="8" key="2">
    <citation type="journal article" date="2023" name="IMA Fungus">
        <title>Comparative genomic study of the Penicillium genus elucidates a diverse pangenome and 15 lateral gene transfer events.</title>
        <authorList>
            <person name="Petersen C."/>
            <person name="Sorensen T."/>
            <person name="Nielsen M.R."/>
            <person name="Sondergaard T.E."/>
            <person name="Sorensen J.L."/>
            <person name="Fitzpatrick D.A."/>
            <person name="Frisvad J.C."/>
            <person name="Nielsen K.L."/>
        </authorList>
    </citation>
    <scope>NUCLEOTIDE SEQUENCE</scope>
    <source>
        <strain evidence="8">IBT 34128</strain>
    </source>
</reference>
<feature type="compositionally biased region" description="Low complexity" evidence="6">
    <location>
        <begin position="565"/>
        <end position="575"/>
    </location>
</feature>
<feature type="compositionally biased region" description="Polar residues" evidence="6">
    <location>
        <begin position="395"/>
        <end position="407"/>
    </location>
</feature>
<feature type="region of interest" description="Disordered" evidence="6">
    <location>
        <begin position="344"/>
        <end position="412"/>
    </location>
</feature>
<comment type="caution">
    <text evidence="8">The sequence shown here is derived from an EMBL/GenBank/DDBJ whole genome shotgun (WGS) entry which is preliminary data.</text>
</comment>
<keyword evidence="4" id="KW-0072">Autophagy</keyword>
<proteinExistence type="predicted"/>
<dbReference type="Pfam" id="PF00069">
    <property type="entry name" value="Pkinase"/>
    <property type="match status" value="1"/>
</dbReference>
<dbReference type="RefSeq" id="XP_056509947.1">
    <property type="nucleotide sequence ID" value="XM_056657147.1"/>
</dbReference>
<dbReference type="PANTHER" id="PTHR24348">
    <property type="entry name" value="SERINE/THREONINE-PROTEIN KINASE UNC-51-RELATED"/>
    <property type="match status" value="1"/>
</dbReference>
<dbReference type="EMBL" id="JAPMSZ010000009">
    <property type="protein sequence ID" value="KAJ5091750.1"/>
    <property type="molecule type" value="Genomic_DNA"/>
</dbReference>
<dbReference type="Gene3D" id="1.10.510.10">
    <property type="entry name" value="Transferase(Phosphotransferase) domain 1"/>
    <property type="match status" value="1"/>
</dbReference>
<dbReference type="Proteomes" id="UP001141434">
    <property type="component" value="Unassembled WGS sequence"/>
</dbReference>
<evidence type="ECO:0000256" key="4">
    <source>
        <dbReference type="ARBA" id="ARBA00023006"/>
    </source>
</evidence>
<dbReference type="OrthoDB" id="10252171at2759"/>